<dbReference type="Proteomes" id="UP000320772">
    <property type="component" value="Unassembled WGS sequence"/>
</dbReference>
<gene>
    <name evidence="5" type="ORF">GRO01_15180</name>
</gene>
<dbReference type="Gene3D" id="1.10.530.10">
    <property type="match status" value="1"/>
</dbReference>
<dbReference type="PANTHER" id="PTHR37423">
    <property type="entry name" value="SOLUBLE LYTIC MUREIN TRANSGLYCOSYLASE-RELATED"/>
    <property type="match status" value="1"/>
</dbReference>
<dbReference type="RefSeq" id="WP_062509896.1">
    <property type="nucleotide sequence ID" value="NZ_BAQZ01000003.1"/>
</dbReference>
<name>A0A4Y3M3S3_9PROT</name>
<evidence type="ECO:0000256" key="3">
    <source>
        <dbReference type="SAM" id="MobiDB-lite"/>
    </source>
</evidence>
<evidence type="ECO:0000256" key="1">
    <source>
        <dbReference type="ARBA" id="ARBA00007734"/>
    </source>
</evidence>
<dbReference type="Pfam" id="PF01464">
    <property type="entry name" value="SLT"/>
    <property type="match status" value="1"/>
</dbReference>
<feature type="region of interest" description="Disordered" evidence="3">
    <location>
        <begin position="146"/>
        <end position="195"/>
    </location>
</feature>
<dbReference type="CDD" id="cd00254">
    <property type="entry name" value="LT-like"/>
    <property type="match status" value="1"/>
</dbReference>
<feature type="domain" description="Transglycosylase SLT" evidence="4">
    <location>
        <begin position="11"/>
        <end position="105"/>
    </location>
</feature>
<dbReference type="SUPFAM" id="SSF53955">
    <property type="entry name" value="Lysozyme-like"/>
    <property type="match status" value="1"/>
</dbReference>
<accession>A0A4Y3M3S3</accession>
<comment type="similarity">
    <text evidence="1">Belongs to the transglycosylase Slt family.</text>
</comment>
<protein>
    <recommendedName>
        <fullName evidence="4">Transglycosylase SLT domain-containing protein</fullName>
    </recommendedName>
</protein>
<keyword evidence="6" id="KW-1185">Reference proteome</keyword>
<comment type="caution">
    <text evidence="5">The sequence shown here is derived from an EMBL/GenBank/DDBJ whole genome shotgun (WGS) entry which is preliminary data.</text>
</comment>
<evidence type="ECO:0000313" key="5">
    <source>
        <dbReference type="EMBL" id="GEB03942.1"/>
    </source>
</evidence>
<dbReference type="EMBL" id="BJLY01000002">
    <property type="protein sequence ID" value="GEB03942.1"/>
    <property type="molecule type" value="Genomic_DNA"/>
</dbReference>
<evidence type="ECO:0000256" key="2">
    <source>
        <dbReference type="ARBA" id="ARBA00009387"/>
    </source>
</evidence>
<evidence type="ECO:0000313" key="6">
    <source>
        <dbReference type="Proteomes" id="UP000320772"/>
    </source>
</evidence>
<comment type="similarity">
    <text evidence="2">Belongs to the virb1 family.</text>
</comment>
<evidence type="ECO:0000259" key="4">
    <source>
        <dbReference type="Pfam" id="PF01464"/>
    </source>
</evidence>
<dbReference type="AlphaFoldDB" id="A0A4Y3M3S3"/>
<proteinExistence type="inferred from homology"/>
<dbReference type="InterPro" id="IPR008258">
    <property type="entry name" value="Transglycosylase_SLT_dom_1"/>
</dbReference>
<organism evidence="5 6">
    <name type="scientific">Gluconobacter roseus NBRC 3990</name>
    <dbReference type="NCBI Taxonomy" id="1307950"/>
    <lineage>
        <taxon>Bacteria</taxon>
        <taxon>Pseudomonadati</taxon>
        <taxon>Pseudomonadota</taxon>
        <taxon>Alphaproteobacteria</taxon>
        <taxon>Acetobacterales</taxon>
        <taxon>Acetobacteraceae</taxon>
        <taxon>Gluconobacter</taxon>
    </lineage>
</organism>
<sequence length="726" mass="75515">MADLDRHYEGAGQYWGVDPEVLRAVHQVEDPTDDPNARSRAGAVGHMQFMPETARSLGIDPTDPVQSIYGAARLMRENLDRYGNLPDALRAYNAGTDRAHWNNDETKAYVGRVAAAYHKPETQTVAKKPADAQTDDAALDKMWGLSGEPAKTAPAPAQSGPSDEELDRMWGLSAPKVSQTPAPMSAPADTTPAYEKQSWERNALKGAARGGWDVVDSGLDGANWLLGKAGVHALQGAVDHEDAARKQYDQDYGGSLSAKLGRIGGNLAVSAIPVGGAELQAARLGARALGALGAGEKVSQVGGALLGMAGGGAAANAATDSETGQPIGQALRDGAIGGVLTGGALSLAKPITRGAVEAFTGGAVSPERAALARRAEELGIDLKAPQISTSRNMAYLSDVANGGIVSPEQRSQFTRAVSRTFGQDSDRLTPDVIDDAHNALGNRFDHVAANTIIKADNQFGSDLGAIADEARQVLPEQEVTPIVNQINNIMSKAATGEISGPQYQALTRQGAPLARAMRSNNPNVAYYAGRVRDAFDDAMERSLTAGGRTDLLGELKDARRQYKNLKTIEPLAMKADESGAISPALLQGAVNKSFKSRARRGAGDLGDLADIGQAFLKAPPNSGTAPRLGAEIALSAIPAAITGHELGAAAGVLGAMAGRGVAKEAARTYLNSNALKNSLLRRSEVSPGTPRNALLGGLVNAAKAGAPYAAAVPTGDQIVRNWLLGQ</sequence>
<reference evidence="5 6" key="1">
    <citation type="submission" date="2019-06" db="EMBL/GenBank/DDBJ databases">
        <title>Whole genome shotgun sequence of Gluconobacter roseus NBRC 3990.</title>
        <authorList>
            <person name="Hosoyama A."/>
            <person name="Uohara A."/>
            <person name="Ohji S."/>
            <person name="Ichikawa N."/>
        </authorList>
    </citation>
    <scope>NUCLEOTIDE SEQUENCE [LARGE SCALE GENOMIC DNA]</scope>
    <source>
        <strain evidence="5 6">NBRC 3990</strain>
    </source>
</reference>
<dbReference type="PANTHER" id="PTHR37423:SF2">
    <property type="entry name" value="MEMBRANE-BOUND LYTIC MUREIN TRANSGLYCOSYLASE C"/>
    <property type="match status" value="1"/>
</dbReference>
<dbReference type="InterPro" id="IPR023346">
    <property type="entry name" value="Lysozyme-like_dom_sf"/>
</dbReference>